<feature type="region of interest" description="Disordered" evidence="1">
    <location>
        <begin position="47"/>
        <end position="69"/>
    </location>
</feature>
<evidence type="ECO:0000313" key="2">
    <source>
        <dbReference type="EMBL" id="KAL0102544.1"/>
    </source>
</evidence>
<dbReference type="Proteomes" id="UP001430953">
    <property type="component" value="Unassembled WGS sequence"/>
</dbReference>
<comment type="caution">
    <text evidence="2">The sequence shown here is derived from an EMBL/GenBank/DDBJ whole genome shotgun (WGS) entry which is preliminary data.</text>
</comment>
<name>A0AAW2EJM0_9HYME</name>
<reference evidence="2 3" key="1">
    <citation type="submission" date="2023-03" db="EMBL/GenBank/DDBJ databases">
        <title>High recombination rates correlate with genetic variation in Cardiocondyla obscurior ants.</title>
        <authorList>
            <person name="Errbii M."/>
        </authorList>
    </citation>
    <scope>NUCLEOTIDE SEQUENCE [LARGE SCALE GENOMIC DNA]</scope>
    <source>
        <strain evidence="2">Alpha-2009</strain>
        <tissue evidence="2">Whole body</tissue>
    </source>
</reference>
<accession>A0AAW2EJM0</accession>
<evidence type="ECO:0008006" key="4">
    <source>
        <dbReference type="Google" id="ProtNLM"/>
    </source>
</evidence>
<gene>
    <name evidence="2" type="ORF">PUN28_018082</name>
</gene>
<keyword evidence="3" id="KW-1185">Reference proteome</keyword>
<feature type="compositionally biased region" description="Basic residues" evidence="1">
    <location>
        <begin position="47"/>
        <end position="59"/>
    </location>
</feature>
<proteinExistence type="predicted"/>
<dbReference type="EMBL" id="JADYXP020000022">
    <property type="protein sequence ID" value="KAL0102544.1"/>
    <property type="molecule type" value="Genomic_DNA"/>
</dbReference>
<protein>
    <recommendedName>
        <fullName evidence="4">Secreted protein</fullName>
    </recommendedName>
</protein>
<sequence>MPFHSRPPLLQSLSKRVPCLLRLPNLILSVANVSSVCYSALRDSAKQHKKGTRKVRRSARGGGRFSKLQFSTTSGTRLPVILGRS</sequence>
<organism evidence="2 3">
    <name type="scientific">Cardiocondyla obscurior</name>
    <dbReference type="NCBI Taxonomy" id="286306"/>
    <lineage>
        <taxon>Eukaryota</taxon>
        <taxon>Metazoa</taxon>
        <taxon>Ecdysozoa</taxon>
        <taxon>Arthropoda</taxon>
        <taxon>Hexapoda</taxon>
        <taxon>Insecta</taxon>
        <taxon>Pterygota</taxon>
        <taxon>Neoptera</taxon>
        <taxon>Endopterygota</taxon>
        <taxon>Hymenoptera</taxon>
        <taxon>Apocrita</taxon>
        <taxon>Aculeata</taxon>
        <taxon>Formicoidea</taxon>
        <taxon>Formicidae</taxon>
        <taxon>Myrmicinae</taxon>
        <taxon>Cardiocondyla</taxon>
    </lineage>
</organism>
<dbReference type="AlphaFoldDB" id="A0AAW2EJM0"/>
<evidence type="ECO:0000256" key="1">
    <source>
        <dbReference type="SAM" id="MobiDB-lite"/>
    </source>
</evidence>
<evidence type="ECO:0000313" key="3">
    <source>
        <dbReference type="Proteomes" id="UP001430953"/>
    </source>
</evidence>